<dbReference type="Pfam" id="PF07715">
    <property type="entry name" value="Plug"/>
    <property type="match status" value="1"/>
</dbReference>
<dbReference type="GO" id="GO:0015344">
    <property type="term" value="F:siderophore uptake transmembrane transporter activity"/>
    <property type="evidence" value="ECO:0007669"/>
    <property type="project" value="TreeGrafter"/>
</dbReference>
<evidence type="ECO:0000256" key="8">
    <source>
        <dbReference type="PROSITE-ProRule" id="PRU01360"/>
    </source>
</evidence>
<keyword evidence="6 8" id="KW-0472">Membrane</keyword>
<dbReference type="AlphaFoldDB" id="A0A366ISH2"/>
<gene>
    <name evidence="10" type="ORF">DFP80_1301</name>
</gene>
<dbReference type="PROSITE" id="PS52016">
    <property type="entry name" value="TONB_DEPENDENT_REC_3"/>
    <property type="match status" value="1"/>
</dbReference>
<evidence type="ECO:0000256" key="6">
    <source>
        <dbReference type="ARBA" id="ARBA00023136"/>
    </source>
</evidence>
<dbReference type="InterPro" id="IPR039426">
    <property type="entry name" value="TonB-dep_rcpt-like"/>
</dbReference>
<feature type="non-terminal residue" evidence="10">
    <location>
        <position position="495"/>
    </location>
</feature>
<keyword evidence="3 8" id="KW-0813">Transport</keyword>
<comment type="caution">
    <text evidence="10">The sequence shown here is derived from an EMBL/GenBank/DDBJ whole genome shotgun (WGS) entry which is preliminary data.</text>
</comment>
<evidence type="ECO:0000313" key="10">
    <source>
        <dbReference type="EMBL" id="RBP77731.1"/>
    </source>
</evidence>
<dbReference type="Proteomes" id="UP000252792">
    <property type="component" value="Unassembled WGS sequence"/>
</dbReference>
<dbReference type="PANTHER" id="PTHR30069:SF41">
    <property type="entry name" value="HEME_HEMOPEXIN UTILIZATION PROTEIN C"/>
    <property type="match status" value="1"/>
</dbReference>
<comment type="similarity">
    <text evidence="2 8">Belongs to the TonB-dependent receptor family.</text>
</comment>
<evidence type="ECO:0000256" key="2">
    <source>
        <dbReference type="ARBA" id="ARBA00009810"/>
    </source>
</evidence>
<evidence type="ECO:0000256" key="4">
    <source>
        <dbReference type="ARBA" id="ARBA00022452"/>
    </source>
</evidence>
<evidence type="ECO:0000256" key="3">
    <source>
        <dbReference type="ARBA" id="ARBA00022448"/>
    </source>
</evidence>
<keyword evidence="11" id="KW-1185">Reference proteome</keyword>
<feature type="domain" description="TonB-dependent receptor plug" evidence="9">
    <location>
        <begin position="14"/>
        <end position="110"/>
    </location>
</feature>
<keyword evidence="5 8" id="KW-0812">Transmembrane</keyword>
<dbReference type="Gene3D" id="2.40.170.20">
    <property type="entry name" value="TonB-dependent receptor, beta-barrel domain"/>
    <property type="match status" value="1"/>
</dbReference>
<dbReference type="Gene3D" id="2.170.130.10">
    <property type="entry name" value="TonB-dependent receptor, plug domain"/>
    <property type="match status" value="1"/>
</dbReference>
<evidence type="ECO:0000256" key="7">
    <source>
        <dbReference type="ARBA" id="ARBA00023237"/>
    </source>
</evidence>
<accession>A0A366ISH2</accession>
<dbReference type="RefSeq" id="WP_158601398.1">
    <property type="nucleotide sequence ID" value="NZ_QNSE01000030.1"/>
</dbReference>
<proteinExistence type="inferred from homology"/>
<dbReference type="InterPro" id="IPR036942">
    <property type="entry name" value="Beta-barrel_TonB_sf"/>
</dbReference>
<comment type="subcellular location">
    <subcellularLocation>
        <location evidence="1 8">Cell outer membrane</location>
        <topology evidence="1 8">Multi-pass membrane protein</topology>
    </subcellularLocation>
</comment>
<dbReference type="GO" id="GO:0044718">
    <property type="term" value="P:siderophore transmembrane transport"/>
    <property type="evidence" value="ECO:0007669"/>
    <property type="project" value="TreeGrafter"/>
</dbReference>
<dbReference type="InterPro" id="IPR012910">
    <property type="entry name" value="Plug_dom"/>
</dbReference>
<keyword evidence="10" id="KW-0675">Receptor</keyword>
<dbReference type="SUPFAM" id="SSF56935">
    <property type="entry name" value="Porins"/>
    <property type="match status" value="1"/>
</dbReference>
<evidence type="ECO:0000256" key="5">
    <source>
        <dbReference type="ARBA" id="ARBA00022692"/>
    </source>
</evidence>
<name>A0A366ISH2_9GAMM</name>
<sequence length="495" mass="54574">MSARDQKGYDDVYDRNSSTAYVGKTELERFKGSSPSDMITGMLGVYSADGRNSGGLDPNIRGVQGPGRVPVTIDGTEQAITIYRGYNGANNRSYIDPNLIGSIQAIKGPSLEKNVHTGTGGAIVANTLSVDDIVKPGKTVGGEIKVEGSNNAVSVNEPSLSTGQSYLDIPGFGTSTNPYDPTLQTTPRSGGQNSFNDYAYRLAVGTRQDYIDVVGAYAYRKKGNHFSGKNNSGFYSRGSDDLQNNMIPDLANIYEPGDEIPNTSSEMESYLTKVKLKFDKNHNLEFGYRDSSTIYGEIMPSRIPWEEAADGSVPQWPLSKVDSKAYNLEYNLNPENNDLLNLHANIWKTDTVSNTYTSGGYPNDPYDWDESGDTTLRNTAVRNANESRKGITLSNTFALRDNLDLTLGGRYQHETLSSDDEYGDPEITGTFRALPQAGRREETEFDFNFNWRPTNALTIDAGMRYQSFWSFDDLRQSRIDAGDSSFNDYANIVGR</sequence>
<keyword evidence="7 8" id="KW-0998">Cell outer membrane</keyword>
<keyword evidence="4 8" id="KW-1134">Transmembrane beta strand</keyword>
<evidence type="ECO:0000259" key="9">
    <source>
        <dbReference type="Pfam" id="PF07715"/>
    </source>
</evidence>
<dbReference type="InterPro" id="IPR037066">
    <property type="entry name" value="Plug_dom_sf"/>
</dbReference>
<dbReference type="GO" id="GO:0009279">
    <property type="term" value="C:cell outer membrane"/>
    <property type="evidence" value="ECO:0007669"/>
    <property type="project" value="UniProtKB-SubCell"/>
</dbReference>
<organism evidence="10 11">
    <name type="scientific">Marinomonas rhizomae</name>
    <dbReference type="NCBI Taxonomy" id="491948"/>
    <lineage>
        <taxon>Bacteria</taxon>
        <taxon>Pseudomonadati</taxon>
        <taxon>Pseudomonadota</taxon>
        <taxon>Gammaproteobacteria</taxon>
        <taxon>Oceanospirillales</taxon>
        <taxon>Oceanospirillaceae</taxon>
        <taxon>Marinomonas</taxon>
    </lineage>
</organism>
<protein>
    <submittedName>
        <fullName evidence="10">TonB-dependent receptor-like protein</fullName>
    </submittedName>
</protein>
<evidence type="ECO:0000313" key="11">
    <source>
        <dbReference type="Proteomes" id="UP000252792"/>
    </source>
</evidence>
<reference evidence="10 11" key="1">
    <citation type="submission" date="2018-06" db="EMBL/GenBank/DDBJ databases">
        <title>Genomic Encyclopedia of Type Strains, Phase III (KMG-III): the genomes of soil and plant-associated and newly described type strains.</title>
        <authorList>
            <person name="Whitman W."/>
        </authorList>
    </citation>
    <scope>NUCLEOTIDE SEQUENCE [LARGE SCALE GENOMIC DNA]</scope>
    <source>
        <strain evidence="10 11">CECT 7377</strain>
    </source>
</reference>
<evidence type="ECO:0000256" key="1">
    <source>
        <dbReference type="ARBA" id="ARBA00004571"/>
    </source>
</evidence>
<dbReference type="PANTHER" id="PTHR30069">
    <property type="entry name" value="TONB-DEPENDENT OUTER MEMBRANE RECEPTOR"/>
    <property type="match status" value="1"/>
</dbReference>
<dbReference type="EMBL" id="QNSE01000030">
    <property type="protein sequence ID" value="RBP77731.1"/>
    <property type="molecule type" value="Genomic_DNA"/>
</dbReference>